<accession>A0ACB8TRM1</accession>
<proteinExistence type="predicted"/>
<dbReference type="Proteomes" id="UP001055072">
    <property type="component" value="Unassembled WGS sequence"/>
</dbReference>
<comment type="caution">
    <text evidence="1">The sequence shown here is derived from an EMBL/GenBank/DDBJ whole genome shotgun (WGS) entry which is preliminary data.</text>
</comment>
<dbReference type="EMBL" id="MU274939">
    <property type="protein sequence ID" value="KAI0084695.1"/>
    <property type="molecule type" value="Genomic_DNA"/>
</dbReference>
<keyword evidence="2" id="KW-1185">Reference proteome</keyword>
<name>A0ACB8TRM1_9APHY</name>
<sequence>MADKSSDAASELLIARLLEDDLRLFEEAAQLEQAQLEQSLRDSALLRGKIPKRTFPVAEPNDVAIALTMLAADVRMNSDAAYAQALQHSDDVASIASRQYAQQLLAAEKKIALDAEFAKRLQRLEDNEEVDDDRIDAEAVLGKGEIERILAENPNEKGKGKAPGLPAKPDIRPKKQVKVEEEDVLMEFVEPQQFKLVHPTCGICLEEFQLVHSPINASNVHKAASSTKLPFGLQIPCPGNHPYCQACLTQYIRSKVDPSNDGSGNIDTIVFPIRCPGCPITTWKVGITDDIAARVLSEKAMVTWHHQKLLDSLPRIYCPNKKCSTLVQAHEDPNEPQAQCPACNMLMCVPCRVLWHEDMTCEEFQALPLDERSPEDQQALQLMRAQHWRRCPQCQIIVELEHGCNHITCRCGTHFCFKCGAKWDTEEYQCTRVPSCDTWDEDMLLEEQERRREAAPAPPPRQEPHRLNPHRFVMGEDVMAEEDERIHRPAPPPPYYAQHLDAGRPQEMHWIMEPETLKTRHWFTLDMVTNLTCGYCSARLNSLADLRYHLSRTKKHEVYACCGRFFKRAMDFDRHVGAGRSHENQVSRG</sequence>
<evidence type="ECO:0000313" key="2">
    <source>
        <dbReference type="Proteomes" id="UP001055072"/>
    </source>
</evidence>
<protein>
    <submittedName>
        <fullName evidence="1">Uncharacterized protein</fullName>
    </submittedName>
</protein>
<evidence type="ECO:0000313" key="1">
    <source>
        <dbReference type="EMBL" id="KAI0084695.1"/>
    </source>
</evidence>
<gene>
    <name evidence="1" type="ORF">BDY19DRAFT_969625</name>
</gene>
<reference evidence="1" key="1">
    <citation type="journal article" date="2021" name="Environ. Microbiol.">
        <title>Gene family expansions and transcriptome signatures uncover fungal adaptations to wood decay.</title>
        <authorList>
            <person name="Hage H."/>
            <person name="Miyauchi S."/>
            <person name="Viragh M."/>
            <person name="Drula E."/>
            <person name="Min B."/>
            <person name="Chaduli D."/>
            <person name="Navarro D."/>
            <person name="Favel A."/>
            <person name="Norest M."/>
            <person name="Lesage-Meessen L."/>
            <person name="Balint B."/>
            <person name="Merenyi Z."/>
            <person name="de Eugenio L."/>
            <person name="Morin E."/>
            <person name="Martinez A.T."/>
            <person name="Baldrian P."/>
            <person name="Stursova M."/>
            <person name="Martinez M.J."/>
            <person name="Novotny C."/>
            <person name="Magnuson J.K."/>
            <person name="Spatafora J.W."/>
            <person name="Maurice S."/>
            <person name="Pangilinan J."/>
            <person name="Andreopoulos W."/>
            <person name="LaButti K."/>
            <person name="Hundley H."/>
            <person name="Na H."/>
            <person name="Kuo A."/>
            <person name="Barry K."/>
            <person name="Lipzen A."/>
            <person name="Henrissat B."/>
            <person name="Riley R."/>
            <person name="Ahrendt S."/>
            <person name="Nagy L.G."/>
            <person name="Grigoriev I.V."/>
            <person name="Martin F."/>
            <person name="Rosso M.N."/>
        </authorList>
    </citation>
    <scope>NUCLEOTIDE SEQUENCE</scope>
    <source>
        <strain evidence="1">CBS 384.51</strain>
    </source>
</reference>
<organism evidence="1 2">
    <name type="scientific">Irpex rosettiformis</name>
    <dbReference type="NCBI Taxonomy" id="378272"/>
    <lineage>
        <taxon>Eukaryota</taxon>
        <taxon>Fungi</taxon>
        <taxon>Dikarya</taxon>
        <taxon>Basidiomycota</taxon>
        <taxon>Agaricomycotina</taxon>
        <taxon>Agaricomycetes</taxon>
        <taxon>Polyporales</taxon>
        <taxon>Irpicaceae</taxon>
        <taxon>Irpex</taxon>
    </lineage>
</organism>